<sequence length="83" mass="8953">MSTRGLACLAELNRVQYLAQAQAGSLGGTDKPQPCDGMVVIATVAATRSRWFRQEALAFIEANRLTSETCDGAEFSDKHPPIL</sequence>
<comment type="caution">
    <text evidence="1">The sequence shown here is derived from an EMBL/GenBank/DDBJ whole genome shotgun (WGS) entry which is preliminary data.</text>
</comment>
<dbReference type="AlphaFoldDB" id="A0A0W8IBF1"/>
<accession>A0A0W8IBF1</accession>
<evidence type="ECO:0000313" key="2">
    <source>
        <dbReference type="Proteomes" id="UP000054023"/>
    </source>
</evidence>
<gene>
    <name evidence="1" type="ORF">AVL63_13305</name>
</gene>
<name>A0A0W8IBF1_9MICC</name>
<dbReference type="EMBL" id="LQBM01000007">
    <property type="protein sequence ID" value="KUG57262.1"/>
    <property type="molecule type" value="Genomic_DNA"/>
</dbReference>
<proteinExistence type="predicted"/>
<protein>
    <submittedName>
        <fullName evidence="1">Uncharacterized protein</fullName>
    </submittedName>
</protein>
<evidence type="ECO:0000313" key="1">
    <source>
        <dbReference type="EMBL" id="KUG57262.1"/>
    </source>
</evidence>
<dbReference type="STRING" id="317018.AVL63_13305"/>
<dbReference type="Proteomes" id="UP000054023">
    <property type="component" value="Unassembled WGS sequence"/>
</dbReference>
<organism evidence="1 2">
    <name type="scientific">Nesterenkonia jeotgali</name>
    <dbReference type="NCBI Taxonomy" id="317018"/>
    <lineage>
        <taxon>Bacteria</taxon>
        <taxon>Bacillati</taxon>
        <taxon>Actinomycetota</taxon>
        <taxon>Actinomycetes</taxon>
        <taxon>Micrococcales</taxon>
        <taxon>Micrococcaceae</taxon>
        <taxon>Nesterenkonia</taxon>
    </lineage>
</organism>
<reference evidence="2" key="1">
    <citation type="submission" date="2015-12" db="EMBL/GenBank/DDBJ databases">
        <authorList>
            <person name="Nair G.R."/>
            <person name="Kaur G."/>
            <person name="Mayilraj S."/>
        </authorList>
    </citation>
    <scope>NUCLEOTIDE SEQUENCE [LARGE SCALE GENOMIC DNA]</scope>
    <source>
        <strain evidence="2">CD08_7</strain>
    </source>
</reference>
<keyword evidence="2" id="KW-1185">Reference proteome</keyword>